<dbReference type="PANTHER" id="PTHR47057">
    <property type="entry name" value="AFADIN/ALPHA-ACTININ-BINDING"/>
    <property type="match status" value="1"/>
</dbReference>
<gene>
    <name evidence="1" type="ORF">LLUT_LOCUS8877</name>
</gene>
<evidence type="ECO:0000313" key="2">
    <source>
        <dbReference type="Proteomes" id="UP001497480"/>
    </source>
</evidence>
<keyword evidence="2" id="KW-1185">Reference proteome</keyword>
<sequence>MAQHQPSALPAVVTSRWGMNGLKQWEVLKGREYTFSDMGNLEHCAKFLNQSLMTFGFPSSLDLFANDHVN</sequence>
<dbReference type="EMBL" id="CAXHTB010000006">
    <property type="protein sequence ID" value="CAL0307817.1"/>
    <property type="molecule type" value="Genomic_DNA"/>
</dbReference>
<evidence type="ECO:0000313" key="1">
    <source>
        <dbReference type="EMBL" id="CAL0307817.1"/>
    </source>
</evidence>
<name>A0AAV1WEW2_LUPLU</name>
<comment type="caution">
    <text evidence="1">The sequence shown here is derived from an EMBL/GenBank/DDBJ whole genome shotgun (WGS) entry which is preliminary data.</text>
</comment>
<protein>
    <submittedName>
        <fullName evidence="1">Uncharacterized protein</fullName>
    </submittedName>
</protein>
<proteinExistence type="predicted"/>
<dbReference type="Proteomes" id="UP001497480">
    <property type="component" value="Unassembled WGS sequence"/>
</dbReference>
<dbReference type="AlphaFoldDB" id="A0AAV1WEW2"/>
<dbReference type="PANTHER" id="PTHR47057:SF1">
    <property type="entry name" value="AFADIN_ALPHA-ACTININ-BINDING PROTEIN"/>
    <property type="match status" value="1"/>
</dbReference>
<organism evidence="1 2">
    <name type="scientific">Lupinus luteus</name>
    <name type="common">European yellow lupine</name>
    <dbReference type="NCBI Taxonomy" id="3873"/>
    <lineage>
        <taxon>Eukaryota</taxon>
        <taxon>Viridiplantae</taxon>
        <taxon>Streptophyta</taxon>
        <taxon>Embryophyta</taxon>
        <taxon>Tracheophyta</taxon>
        <taxon>Spermatophyta</taxon>
        <taxon>Magnoliopsida</taxon>
        <taxon>eudicotyledons</taxon>
        <taxon>Gunneridae</taxon>
        <taxon>Pentapetalae</taxon>
        <taxon>rosids</taxon>
        <taxon>fabids</taxon>
        <taxon>Fabales</taxon>
        <taxon>Fabaceae</taxon>
        <taxon>Papilionoideae</taxon>
        <taxon>50 kb inversion clade</taxon>
        <taxon>genistoids sensu lato</taxon>
        <taxon>core genistoids</taxon>
        <taxon>Genisteae</taxon>
        <taxon>Lupinus</taxon>
    </lineage>
</organism>
<reference evidence="1 2" key="1">
    <citation type="submission" date="2024-03" db="EMBL/GenBank/DDBJ databases">
        <authorList>
            <person name="Martinez-Hernandez J."/>
        </authorList>
    </citation>
    <scope>NUCLEOTIDE SEQUENCE [LARGE SCALE GENOMIC DNA]</scope>
</reference>
<accession>A0AAV1WEW2</accession>